<evidence type="ECO:0000256" key="5">
    <source>
        <dbReference type="SAM" id="MobiDB-lite"/>
    </source>
</evidence>
<sequence length="987" mass="108407">MEHKGPNNVLDVIRARRSHYLIGPELSLPRDELVRLVTDAVRHTPSMFNMQSTRVVILFDDSHRDFWDLCTASLPAETLEMRPNVAFEHFDVVRDKLDTLKNGHGTLLFFEDTEVVEECAARYQAYAAHFNTWSDQSSAIGQYATSSQFRIELCTPYCILEIRSTQEWALSIYFDLSSPGVYAPVLSFFQTNNGELDVETFKTHVAYLAEAGVGPVICGSMGEAPMLNETERLTLVRAARSVIDENHYAVPLIVGTGLASTTETIHLTKKVAEAGADCALVIPSGYYASLMSREALKRFFSDVGSASPIPVMIYNFPGAAGGVDMDSDLLEELALEGDNFCGAKLTCSAIGKITRIAGLAASSDFTPSHAGSWQPTPGQAPFMVFGGFSDLMLPSMFAQAHGAIAGIGNFAPYTFRKLFELVRKANVSNDSQDLVNAQQLQTLVAEGDYQTTKLHIPGAKRILQDLRGYGGLPRQPLQTVDEALYEQTLRHPAVTKLFAVEKALSGKQDHGLPNGIPEDTEPENQRTISPVDQSVVVTRELATEATLEAALKSATEAFSTYRLLFLEERIAIAQRFLDQLAQSREALSRDLSLQMGRAISHCGVEVDGTIKRGEHMIRLARECLSDINNTETDTPDHRRYIKRVPVGPVLVISPWNYPYFCQINAVLPALLAGNPVILKPSPQTPLCGEWFEQLYRLAGLPPHVLQVLHVTPTQVDRLVRDPRIQYVMFTGSVANGHAVIKSASDSFKGVGVELGGKDPAYVRPDADLEVTVPGLVDGAFFNAGQSCCSVERIYVQSDIYDRFVNKYAERVRTYVLGEPSDPNTTMGPVVSKRSADSIRRQVADAIASGARALLPNELFPLATGDSNYVAPQVLVDVDHSMSIMKDETFGPVVGIMKVSSDDEAIRLMNDSPYGLTASVWTDAKISQEAFESFVDRLEAGTVYLNNCDNLDPALAWSGWKDSGRGISLSKLGFDAFLRTKSVNMKMW</sequence>
<dbReference type="PRINTS" id="PR00146">
    <property type="entry name" value="DHPICSNTHASE"/>
</dbReference>
<dbReference type="Pfam" id="PF00171">
    <property type="entry name" value="Aldedh"/>
    <property type="match status" value="1"/>
</dbReference>
<dbReference type="AlphaFoldDB" id="A0A427XPK8"/>
<dbReference type="Gene3D" id="3.40.605.10">
    <property type="entry name" value="Aldehyde Dehydrogenase, Chain A, domain 1"/>
    <property type="match status" value="1"/>
</dbReference>
<dbReference type="SUPFAM" id="SSF55469">
    <property type="entry name" value="FMN-dependent nitroreductase-like"/>
    <property type="match status" value="1"/>
</dbReference>
<dbReference type="Pfam" id="PF00881">
    <property type="entry name" value="Nitroreductase"/>
    <property type="match status" value="1"/>
</dbReference>
<dbReference type="SMART" id="SM01130">
    <property type="entry name" value="DHDPS"/>
    <property type="match status" value="1"/>
</dbReference>
<feature type="domain" description="Nitroreductase" evidence="7">
    <location>
        <begin position="13"/>
        <end position="78"/>
    </location>
</feature>
<dbReference type="PANTHER" id="PTHR11699">
    <property type="entry name" value="ALDEHYDE DEHYDROGENASE-RELATED"/>
    <property type="match status" value="1"/>
</dbReference>
<evidence type="ECO:0000256" key="4">
    <source>
        <dbReference type="RuleBase" id="RU003345"/>
    </source>
</evidence>
<dbReference type="SUPFAM" id="SSF51569">
    <property type="entry name" value="Aldolase"/>
    <property type="match status" value="1"/>
</dbReference>
<dbReference type="InterPro" id="IPR015590">
    <property type="entry name" value="Aldehyde_DH_dom"/>
</dbReference>
<dbReference type="InterPro" id="IPR029510">
    <property type="entry name" value="Ald_DH_CS_GLU"/>
</dbReference>
<dbReference type="InterPro" id="IPR016162">
    <property type="entry name" value="Ald_DH_N"/>
</dbReference>
<dbReference type="OrthoDB" id="310895at2759"/>
<comment type="caution">
    <text evidence="8">The sequence shown here is derived from an EMBL/GenBank/DDBJ whole genome shotgun (WGS) entry which is preliminary data.</text>
</comment>
<dbReference type="InterPro" id="IPR013785">
    <property type="entry name" value="Aldolase_TIM"/>
</dbReference>
<reference evidence="8 9" key="1">
    <citation type="submission" date="2018-11" db="EMBL/GenBank/DDBJ databases">
        <title>Genome sequence of Saitozyma podzolica DSM 27192.</title>
        <authorList>
            <person name="Aliyu H."/>
            <person name="Gorte O."/>
            <person name="Ochsenreither K."/>
        </authorList>
    </citation>
    <scope>NUCLEOTIDE SEQUENCE [LARGE SCALE GENOMIC DNA]</scope>
    <source>
        <strain evidence="8 9">DSM 27192</strain>
    </source>
</reference>
<protein>
    <submittedName>
        <fullName evidence="8">Uncharacterized protein</fullName>
    </submittedName>
</protein>
<keyword evidence="2 4" id="KW-0560">Oxidoreductase</keyword>
<dbReference type="EMBL" id="RSCD01000033">
    <property type="protein sequence ID" value="RSH80760.1"/>
    <property type="molecule type" value="Genomic_DNA"/>
</dbReference>
<feature type="region of interest" description="Disordered" evidence="5">
    <location>
        <begin position="507"/>
        <end position="527"/>
    </location>
</feature>
<dbReference type="SUPFAM" id="SSF53720">
    <property type="entry name" value="ALDH-like"/>
    <property type="match status" value="1"/>
</dbReference>
<evidence type="ECO:0000259" key="7">
    <source>
        <dbReference type="Pfam" id="PF00881"/>
    </source>
</evidence>
<dbReference type="CDD" id="cd07102">
    <property type="entry name" value="ALDH_EDX86601"/>
    <property type="match status" value="1"/>
</dbReference>
<dbReference type="InterPro" id="IPR000415">
    <property type="entry name" value="Nitroreductase-like"/>
</dbReference>
<dbReference type="CDD" id="cd00408">
    <property type="entry name" value="DHDPS-like"/>
    <property type="match status" value="1"/>
</dbReference>
<name>A0A427XPK8_9TREE</name>
<evidence type="ECO:0000313" key="9">
    <source>
        <dbReference type="Proteomes" id="UP000279259"/>
    </source>
</evidence>
<evidence type="ECO:0000256" key="2">
    <source>
        <dbReference type="ARBA" id="ARBA00023002"/>
    </source>
</evidence>
<evidence type="ECO:0000256" key="3">
    <source>
        <dbReference type="PROSITE-ProRule" id="PRU10007"/>
    </source>
</evidence>
<dbReference type="InterPro" id="IPR016163">
    <property type="entry name" value="Ald_DH_C"/>
</dbReference>
<dbReference type="GO" id="GO:0016620">
    <property type="term" value="F:oxidoreductase activity, acting on the aldehyde or oxo group of donors, NAD or NADP as acceptor"/>
    <property type="evidence" value="ECO:0007669"/>
    <property type="project" value="InterPro"/>
</dbReference>
<dbReference type="Gene3D" id="3.20.20.70">
    <property type="entry name" value="Aldolase class I"/>
    <property type="match status" value="1"/>
</dbReference>
<evidence type="ECO:0000259" key="6">
    <source>
        <dbReference type="Pfam" id="PF00171"/>
    </source>
</evidence>
<dbReference type="Proteomes" id="UP000279259">
    <property type="component" value="Unassembled WGS sequence"/>
</dbReference>
<evidence type="ECO:0000256" key="1">
    <source>
        <dbReference type="ARBA" id="ARBA00009986"/>
    </source>
</evidence>
<dbReference type="GO" id="GO:0016829">
    <property type="term" value="F:lyase activity"/>
    <property type="evidence" value="ECO:0007669"/>
    <property type="project" value="InterPro"/>
</dbReference>
<dbReference type="InterPro" id="IPR002220">
    <property type="entry name" value="DapA-like"/>
</dbReference>
<evidence type="ECO:0000313" key="8">
    <source>
        <dbReference type="EMBL" id="RSH80760.1"/>
    </source>
</evidence>
<dbReference type="InterPro" id="IPR029479">
    <property type="entry name" value="Nitroreductase"/>
</dbReference>
<gene>
    <name evidence="8" type="ORF">EHS25_007096</name>
</gene>
<dbReference type="Gene3D" id="3.40.309.10">
    <property type="entry name" value="Aldehyde Dehydrogenase, Chain A, domain 2"/>
    <property type="match status" value="1"/>
</dbReference>
<accession>A0A427XPK8</accession>
<dbReference type="STRING" id="1890683.A0A427XPK8"/>
<dbReference type="InterPro" id="IPR016161">
    <property type="entry name" value="Ald_DH/histidinol_DH"/>
</dbReference>
<comment type="similarity">
    <text evidence="1 4">Belongs to the aldehyde dehydrogenase family.</text>
</comment>
<dbReference type="PROSITE" id="PS00687">
    <property type="entry name" value="ALDEHYDE_DEHYDR_GLU"/>
    <property type="match status" value="1"/>
</dbReference>
<proteinExistence type="inferred from homology"/>
<dbReference type="Gene3D" id="3.40.109.10">
    <property type="entry name" value="NADH Oxidase"/>
    <property type="match status" value="1"/>
</dbReference>
<feature type="domain" description="Aldehyde dehydrogenase" evidence="6">
    <location>
        <begin position="523"/>
        <end position="982"/>
    </location>
</feature>
<organism evidence="8 9">
    <name type="scientific">Saitozyma podzolica</name>
    <dbReference type="NCBI Taxonomy" id="1890683"/>
    <lineage>
        <taxon>Eukaryota</taxon>
        <taxon>Fungi</taxon>
        <taxon>Dikarya</taxon>
        <taxon>Basidiomycota</taxon>
        <taxon>Agaricomycotina</taxon>
        <taxon>Tremellomycetes</taxon>
        <taxon>Tremellales</taxon>
        <taxon>Trimorphomycetaceae</taxon>
        <taxon>Saitozyma</taxon>
    </lineage>
</organism>
<dbReference type="Pfam" id="PF00701">
    <property type="entry name" value="DHDPS"/>
    <property type="match status" value="1"/>
</dbReference>
<keyword evidence="9" id="KW-1185">Reference proteome</keyword>
<feature type="active site" evidence="3">
    <location>
        <position position="753"/>
    </location>
</feature>
<dbReference type="FunFam" id="3.40.309.10:FF:000009">
    <property type="entry name" value="Aldehyde dehydrogenase A"/>
    <property type="match status" value="1"/>
</dbReference>